<feature type="region of interest" description="Disordered" evidence="1">
    <location>
        <begin position="55"/>
        <end position="76"/>
    </location>
</feature>
<name>S5YAB4_PARAH</name>
<evidence type="ECO:0000256" key="1">
    <source>
        <dbReference type="SAM" id="MobiDB-lite"/>
    </source>
</evidence>
<dbReference type="AlphaFoldDB" id="S5YAB4"/>
<dbReference type="EMBL" id="CP006650">
    <property type="protein sequence ID" value="AGT08368.1"/>
    <property type="molecule type" value="Genomic_DNA"/>
</dbReference>
<proteinExistence type="predicted"/>
<evidence type="ECO:0000313" key="3">
    <source>
        <dbReference type="Proteomes" id="UP000015480"/>
    </source>
</evidence>
<reference evidence="2 3" key="1">
    <citation type="journal article" date="2014" name="BMC Genomics">
        <title>Architecture and functions of a multipartite genome of the methylotrophic bacterium Paracoccus aminophilus JCM 7686, containing primary and secondary chromids.</title>
        <authorList>
            <person name="Dziewit L."/>
            <person name="Czarnecki J."/>
            <person name="Wibberg D."/>
            <person name="Radlinska M."/>
            <person name="Mrozek P."/>
            <person name="Szymczak M."/>
            <person name="Schluter A."/>
            <person name="Puhler A."/>
            <person name="Bartosik D."/>
        </authorList>
    </citation>
    <scope>NUCLEOTIDE SEQUENCE [LARGE SCALE GENOMIC DNA]</scope>
    <source>
        <strain evidence="2">JCM 7686</strain>
    </source>
</reference>
<dbReference type="KEGG" id="pami:JCM7686_1267"/>
<dbReference type="HOGENOM" id="CLU_2233908_0_0_5"/>
<sequence length="105" mass="11628">MSELADRSISKRRRPVSHCRAEQNGAFFRQCTAQRAFKAMCRILDMDKPCFSQNSTMGPPMTAGKRAQSGGATVGSSLGARASPITVTWQTLCCHQARHWARRLT</sequence>
<evidence type="ECO:0000313" key="2">
    <source>
        <dbReference type="EMBL" id="AGT08368.1"/>
    </source>
</evidence>
<keyword evidence="3" id="KW-1185">Reference proteome</keyword>
<dbReference type="Proteomes" id="UP000015480">
    <property type="component" value="Chromosome"/>
</dbReference>
<accession>S5YAB4</accession>
<protein>
    <submittedName>
        <fullName evidence="2">Uncharacterized protein</fullName>
    </submittedName>
</protein>
<organism evidence="2 3">
    <name type="scientific">Paracoccus aminophilus JCM 7686</name>
    <dbReference type="NCBI Taxonomy" id="1367847"/>
    <lineage>
        <taxon>Bacteria</taxon>
        <taxon>Pseudomonadati</taxon>
        <taxon>Pseudomonadota</taxon>
        <taxon>Alphaproteobacteria</taxon>
        <taxon>Rhodobacterales</taxon>
        <taxon>Paracoccaceae</taxon>
        <taxon>Paracoccus</taxon>
    </lineage>
</organism>
<gene>
    <name evidence="2" type="ORF">JCM7686_1267</name>
</gene>